<accession>A0A507BW21</accession>
<feature type="compositionally biased region" description="Basic and acidic residues" evidence="1">
    <location>
        <begin position="683"/>
        <end position="695"/>
    </location>
</feature>
<dbReference type="InterPro" id="IPR011032">
    <property type="entry name" value="GroES-like_sf"/>
</dbReference>
<dbReference type="SUPFAM" id="SSF50129">
    <property type="entry name" value="GroES-like"/>
    <property type="match status" value="1"/>
</dbReference>
<evidence type="ECO:0000259" key="3">
    <source>
        <dbReference type="Pfam" id="PF10374"/>
    </source>
</evidence>
<dbReference type="GO" id="GO:0000184">
    <property type="term" value="P:nuclear-transcribed mRNA catabolic process, nonsense-mediated decay"/>
    <property type="evidence" value="ECO:0007669"/>
    <property type="project" value="TreeGrafter"/>
</dbReference>
<feature type="region of interest" description="Disordered" evidence="1">
    <location>
        <begin position="729"/>
        <end position="800"/>
    </location>
</feature>
<dbReference type="Proteomes" id="UP000319731">
    <property type="component" value="Unassembled WGS sequence"/>
</dbReference>
<feature type="compositionally biased region" description="Low complexity" evidence="1">
    <location>
        <begin position="860"/>
        <end position="874"/>
    </location>
</feature>
<dbReference type="STRING" id="1806994.A0A507BW21"/>
<reference evidence="4 5" key="1">
    <citation type="journal article" date="2019" name="Sci. Rep.">
        <title>Comparative genomics of chytrid fungi reveal insights into the obligate biotrophic and pathogenic lifestyle of Synchytrium endobioticum.</title>
        <authorList>
            <person name="van de Vossenberg B.T.L.H."/>
            <person name="Warris S."/>
            <person name="Nguyen H.D.T."/>
            <person name="van Gent-Pelzer M.P.E."/>
            <person name="Joly D.L."/>
            <person name="van de Geest H.C."/>
            <person name="Bonants P.J.M."/>
            <person name="Smith D.S."/>
            <person name="Levesque C.A."/>
            <person name="van der Lee T.A.J."/>
        </authorList>
    </citation>
    <scope>NUCLEOTIDE SEQUENCE [LARGE SCALE GENOMIC DNA]</scope>
    <source>
        <strain evidence="4 5">JEL517</strain>
    </source>
</reference>
<dbReference type="GO" id="GO:0042162">
    <property type="term" value="F:telomeric DNA binding"/>
    <property type="evidence" value="ECO:0007669"/>
    <property type="project" value="TreeGrafter"/>
</dbReference>
<dbReference type="InterPro" id="IPR011990">
    <property type="entry name" value="TPR-like_helical_dom_sf"/>
</dbReference>
<evidence type="ECO:0008006" key="6">
    <source>
        <dbReference type="Google" id="ProtNLM"/>
    </source>
</evidence>
<feature type="region of interest" description="Disordered" evidence="1">
    <location>
        <begin position="849"/>
        <end position="881"/>
    </location>
</feature>
<protein>
    <recommendedName>
        <fullName evidence="6">Protein SMG7</fullName>
    </recommendedName>
</protein>
<keyword evidence="5" id="KW-1185">Reference proteome</keyword>
<sequence length="1049" mass="114435">MNFFELSEQKKNLFSVKIKFLQTHITRRLSLSKILATVLEFYEGFQIMGQHQFKLTFPFFTCYQFAGVFTEVGPNQSNFKVGEQVFGSEGGGDVWAEQTREAYVDTLMMPVAKDSSTAHDLLLRQDKELRDISKTHPQFDPDVSLLRTRVRDGFADILIRHLDFAVDKDVDAILWKTVHYRVIEDFRKRIRLGLSGVDDKAAAKERKNDLKVLSASFHQFLMESAGFYLNLLRKLKTEYDLDIVEKLVLNRLGTEPNGADAARQKATISKNTVSAETQVRATLVCHRVLLQLGDITRYKEFYSDRKEKNYSTAKLFYRLAAQLAPAYGNPHNQLAVVESLEGNELGAVEHYLRSLLVAHPFSAARDNLLILLQKASGKRLPDGRSDYSKFVDLFLAFHGAVFSLDHKTPVNEAKGVVSNAFRENLVKKGTISSSILTQVFIVSIGCLYMASSADITMKMNLDNRMMAAVEELLSQMIQTISTLVAGKFVTTGSSTNSALSFAVAPPPTSPDALKQSAKYLPALKLVVKWLTVNDAALITRTAWTALADALNGLSAVTLNDSSDADVTKSTFLSEDVDFATFTPVNSDDDVMDGSKQNDLVDMVVSAAHSSRQSEDDENMIRAHQIIGLAKQLCREKQTIHHAIRSSPDGNEYDYFAITPSAGTTASISPTKSFGFTSKALLTRPEETSPARRDVQMMDAEDEDVDETAMWAPGPHRNNSNGTFIQQPVAAQQASTTFMPQSASGSNVQQLPPPHLQQSPWGNGGAQSASPHSMAQRSAYPSFQHPTRTSSPTNPMAPVFVPTTLAPQTDYFANMVRPNPIINSALTAAQNVTAKQASLNRNQYARDIEDMQSGDGRDGGNIQNSNSNNFNSNKSQGDVSEQEEAMMKWLGLMGSPPSRGGNKPKMTADEVKAASTRYDLLGSGMNQSRPPPGLSATVRPEISWSAFAPPQNLPGAGLGRGLSSWNNIGHQAAYRPSPSPSSASQPFSFGNGGDVFGRLPSTTAASQQPTTSEISWLNALPPANGNANGSGNGSVFGGGRGAGQQQHGGW</sequence>
<comment type="caution">
    <text evidence="4">The sequence shown here is derived from an EMBL/GenBank/DDBJ whole genome shotgun (WGS) entry which is preliminary data.</text>
</comment>
<evidence type="ECO:0000313" key="4">
    <source>
        <dbReference type="EMBL" id="TPX33570.1"/>
    </source>
</evidence>
<dbReference type="EMBL" id="QEAO01000019">
    <property type="protein sequence ID" value="TPX33570.1"/>
    <property type="molecule type" value="Genomic_DNA"/>
</dbReference>
<feature type="domain" description="Telomerase activating protein Est1-like N-terminal" evidence="3">
    <location>
        <begin position="170"/>
        <end position="302"/>
    </location>
</feature>
<dbReference type="GeneID" id="42004769"/>
<gene>
    <name evidence="4" type="ORF">SmJEL517_g03544</name>
</gene>
<dbReference type="Pfam" id="PF10374">
    <property type="entry name" value="EST1"/>
    <property type="match status" value="1"/>
</dbReference>
<proteinExistence type="predicted"/>
<dbReference type="Pfam" id="PF10373">
    <property type="entry name" value="EST1_DNA_bind"/>
    <property type="match status" value="1"/>
</dbReference>
<dbReference type="InterPro" id="IPR018834">
    <property type="entry name" value="DNA/RNA-bd_Est1-type"/>
</dbReference>
<dbReference type="Gene3D" id="1.25.40.10">
    <property type="entry name" value="Tetratricopeptide repeat domain"/>
    <property type="match status" value="1"/>
</dbReference>
<dbReference type="AlphaFoldDB" id="A0A507BW21"/>
<dbReference type="GO" id="GO:0070034">
    <property type="term" value="F:telomerase RNA binding"/>
    <property type="evidence" value="ECO:0007669"/>
    <property type="project" value="TreeGrafter"/>
</dbReference>
<dbReference type="PANTHER" id="PTHR15696:SF0">
    <property type="entry name" value="TELOMERASE-BINDING PROTEIN EST1A"/>
    <property type="match status" value="1"/>
</dbReference>
<dbReference type="SUPFAM" id="SSF48452">
    <property type="entry name" value="TPR-like"/>
    <property type="match status" value="1"/>
</dbReference>
<feature type="domain" description="DNA/RNA-binding" evidence="2">
    <location>
        <begin position="313"/>
        <end position="586"/>
    </location>
</feature>
<dbReference type="InterPro" id="IPR045153">
    <property type="entry name" value="Est1/Ebs1-like"/>
</dbReference>
<feature type="compositionally biased region" description="Low complexity" evidence="1">
    <location>
        <begin position="999"/>
        <end position="1011"/>
    </location>
</feature>
<feature type="compositionally biased region" description="Polar residues" evidence="1">
    <location>
        <begin position="729"/>
        <end position="747"/>
    </location>
</feature>
<dbReference type="InterPro" id="IPR019458">
    <property type="entry name" value="Est1-like_N"/>
</dbReference>
<name>A0A507BW21_9FUNG</name>
<dbReference type="PANTHER" id="PTHR15696">
    <property type="entry name" value="SMG-7 SUPPRESSOR WITH MORPHOLOGICAL EFFECT ON GENITALIA PROTEIN 7"/>
    <property type="match status" value="1"/>
</dbReference>
<dbReference type="OrthoDB" id="69928at2759"/>
<feature type="compositionally biased region" description="Polar residues" evidence="1">
    <location>
        <begin position="765"/>
        <end position="793"/>
    </location>
</feature>
<evidence type="ECO:0000256" key="1">
    <source>
        <dbReference type="SAM" id="MobiDB-lite"/>
    </source>
</evidence>
<dbReference type="GO" id="GO:0005697">
    <property type="term" value="C:telomerase holoenzyme complex"/>
    <property type="evidence" value="ECO:0007669"/>
    <property type="project" value="TreeGrafter"/>
</dbReference>
<evidence type="ECO:0000313" key="5">
    <source>
        <dbReference type="Proteomes" id="UP000319731"/>
    </source>
</evidence>
<evidence type="ECO:0000259" key="2">
    <source>
        <dbReference type="Pfam" id="PF10373"/>
    </source>
</evidence>
<dbReference type="Gene3D" id="3.90.180.10">
    <property type="entry name" value="Medium-chain alcohol dehydrogenases, catalytic domain"/>
    <property type="match status" value="1"/>
</dbReference>
<feature type="region of interest" description="Disordered" evidence="1">
    <location>
        <begin position="678"/>
        <end position="697"/>
    </location>
</feature>
<dbReference type="RefSeq" id="XP_031024512.1">
    <property type="nucleotide sequence ID" value="XM_031169472.1"/>
</dbReference>
<organism evidence="4 5">
    <name type="scientific">Synchytrium microbalum</name>
    <dbReference type="NCBI Taxonomy" id="1806994"/>
    <lineage>
        <taxon>Eukaryota</taxon>
        <taxon>Fungi</taxon>
        <taxon>Fungi incertae sedis</taxon>
        <taxon>Chytridiomycota</taxon>
        <taxon>Chytridiomycota incertae sedis</taxon>
        <taxon>Chytridiomycetes</taxon>
        <taxon>Synchytriales</taxon>
        <taxon>Synchytriaceae</taxon>
        <taxon>Synchytrium</taxon>
    </lineage>
</organism>
<feature type="compositionally biased region" description="Gly residues" evidence="1">
    <location>
        <begin position="1027"/>
        <end position="1049"/>
    </location>
</feature>
<feature type="region of interest" description="Disordered" evidence="1">
    <location>
        <begin position="970"/>
        <end position="1049"/>
    </location>
</feature>